<evidence type="ECO:0000256" key="2">
    <source>
        <dbReference type="SAM" id="Phobius"/>
    </source>
</evidence>
<keyword evidence="4" id="KW-1185">Reference proteome</keyword>
<feature type="transmembrane region" description="Helical" evidence="2">
    <location>
        <begin position="61"/>
        <end position="81"/>
    </location>
</feature>
<dbReference type="Proteomes" id="UP000273807">
    <property type="component" value="Unassembled WGS sequence"/>
</dbReference>
<dbReference type="AlphaFoldDB" id="A0A3N0BR17"/>
<feature type="region of interest" description="Disordered" evidence="1">
    <location>
        <begin position="87"/>
        <end position="124"/>
    </location>
</feature>
<sequence length="329" mass="34693">MDPIKNMMSGADPLNRDTSEEPDGESALRRMLTEPVAFSDSRPPNVATLEEVRRRRRARRAGLAGIAAAAVTVGVLVATNLGSLTSAPAPAGTAEPTATATAPATGTATPTPMPSAASSAALAVPAGPTPAPAAWLSYTDATGQASFDIKEGWSVQTVVRSGPGSDQPPFISLDVHNSANALIAKLDLVYDAAMGTCADPKPFAILDAVDLDIPQKPNKVKEFSEYKGLPWGPSRFTYTIIEGDRVFGSVALSEDRSVKEPLICTYTNGIIAPTGVPFAYFGDVNYLEADGSNAPLAFDSVAEAKAYMTTQDYLDLKRMLISLELWPMK</sequence>
<keyword evidence="2" id="KW-1133">Transmembrane helix</keyword>
<keyword evidence="2" id="KW-0472">Membrane</keyword>
<dbReference type="RefSeq" id="WP_123256288.1">
    <property type="nucleotide sequence ID" value="NZ_RBED01000126.1"/>
</dbReference>
<evidence type="ECO:0000256" key="1">
    <source>
        <dbReference type="SAM" id="MobiDB-lite"/>
    </source>
</evidence>
<feature type="region of interest" description="Disordered" evidence="1">
    <location>
        <begin position="1"/>
        <end position="43"/>
    </location>
</feature>
<evidence type="ECO:0000313" key="4">
    <source>
        <dbReference type="Proteomes" id="UP000273807"/>
    </source>
</evidence>
<dbReference type="OrthoDB" id="4919185at2"/>
<comment type="caution">
    <text evidence="3">The sequence shown here is derived from an EMBL/GenBank/DDBJ whole genome shotgun (WGS) entry which is preliminary data.</text>
</comment>
<organism evidence="3 4">
    <name type="scientific">Arthrobacter oryzae</name>
    <dbReference type="NCBI Taxonomy" id="409290"/>
    <lineage>
        <taxon>Bacteria</taxon>
        <taxon>Bacillati</taxon>
        <taxon>Actinomycetota</taxon>
        <taxon>Actinomycetes</taxon>
        <taxon>Micrococcales</taxon>
        <taxon>Micrococcaceae</taxon>
        <taxon>Arthrobacter</taxon>
    </lineage>
</organism>
<reference evidence="3 4" key="1">
    <citation type="submission" date="2018-10" db="EMBL/GenBank/DDBJ databases">
        <title>Genome sequencing of Arthrobacter oryzae TNB02.</title>
        <authorList>
            <person name="Cho Y.-J."/>
            <person name="Cho A."/>
            <person name="Kim O.-S."/>
        </authorList>
    </citation>
    <scope>NUCLEOTIDE SEQUENCE [LARGE SCALE GENOMIC DNA]</scope>
    <source>
        <strain evidence="3 4">TNB02</strain>
    </source>
</reference>
<name>A0A3N0BR17_9MICC</name>
<keyword evidence="2" id="KW-0812">Transmembrane</keyword>
<evidence type="ECO:0000313" key="3">
    <source>
        <dbReference type="EMBL" id="RNL51506.1"/>
    </source>
</evidence>
<dbReference type="EMBL" id="RBED01000126">
    <property type="protein sequence ID" value="RNL51506.1"/>
    <property type="molecule type" value="Genomic_DNA"/>
</dbReference>
<gene>
    <name evidence="3" type="ORF">D7003_15330</name>
</gene>
<proteinExistence type="predicted"/>
<accession>A0A3N0BR17</accession>
<protein>
    <submittedName>
        <fullName evidence="3">Uncharacterized protein</fullName>
    </submittedName>
</protein>